<protein>
    <submittedName>
        <fullName evidence="1">Uncharacterized protein</fullName>
    </submittedName>
</protein>
<dbReference type="HOGENOM" id="CLU_3069872_0_0_1"/>
<proteinExistence type="predicted"/>
<sequence length="53" mass="6016">MSSTPPCHYAKKEPPNDKSNLASVIFRKSGIEAIFPTEVQIFLCRLSRTDEFD</sequence>
<dbReference type="EMBL" id="KI289328">
    <property type="protein sequence ID" value="ESA08325.1"/>
    <property type="molecule type" value="Genomic_DNA"/>
</dbReference>
<evidence type="ECO:0000313" key="1">
    <source>
        <dbReference type="EMBL" id="ESA08325.1"/>
    </source>
</evidence>
<reference evidence="1" key="1">
    <citation type="submission" date="2013-07" db="EMBL/GenBank/DDBJ databases">
        <title>The genome of an arbuscular mycorrhizal fungus provides insights into the evolution of the oldest plant symbiosis.</title>
        <authorList>
            <consortium name="DOE Joint Genome Institute"/>
            <person name="Tisserant E."/>
            <person name="Malbreil M."/>
            <person name="Kuo A."/>
            <person name="Kohler A."/>
            <person name="Symeonidi A."/>
            <person name="Balestrini R."/>
            <person name="Charron P."/>
            <person name="Duensing N."/>
            <person name="Frei-dit-Frey N."/>
            <person name="Gianinazzi-Pearson V."/>
            <person name="Gilbert B."/>
            <person name="Handa Y."/>
            <person name="Hijri M."/>
            <person name="Kaul R."/>
            <person name="Kawaguchi M."/>
            <person name="Krajinski F."/>
            <person name="Lammers P."/>
            <person name="Lapierre D."/>
            <person name="Masclaux F.G."/>
            <person name="Murat C."/>
            <person name="Morin E."/>
            <person name="Ndikumana S."/>
            <person name="Pagni M."/>
            <person name="Petitpierre D."/>
            <person name="Requena N."/>
            <person name="Rosikiewicz P."/>
            <person name="Riley R."/>
            <person name="Saito K."/>
            <person name="San Clemente H."/>
            <person name="Shapiro H."/>
            <person name="van Tuinen D."/>
            <person name="Becard G."/>
            <person name="Bonfante P."/>
            <person name="Paszkowski U."/>
            <person name="Shachar-Hill Y."/>
            <person name="Young J.P."/>
            <person name="Sanders I.R."/>
            <person name="Henrissat B."/>
            <person name="Rensing S.A."/>
            <person name="Grigoriev I.V."/>
            <person name="Corradi N."/>
            <person name="Roux C."/>
            <person name="Martin F."/>
        </authorList>
    </citation>
    <scope>NUCLEOTIDE SEQUENCE</scope>
    <source>
        <strain evidence="1">DAOM 197198</strain>
    </source>
</reference>
<gene>
    <name evidence="1" type="ORF">GLOINDRAFT_31842</name>
</gene>
<dbReference type="AlphaFoldDB" id="U9TJK3"/>
<name>U9TJK3_RHIID</name>
<accession>U9TJK3</accession>
<organism evidence="1">
    <name type="scientific">Rhizophagus irregularis (strain DAOM 181602 / DAOM 197198 / MUCL 43194)</name>
    <name type="common">Arbuscular mycorrhizal fungus</name>
    <name type="synonym">Glomus intraradices</name>
    <dbReference type="NCBI Taxonomy" id="747089"/>
    <lineage>
        <taxon>Eukaryota</taxon>
        <taxon>Fungi</taxon>
        <taxon>Fungi incertae sedis</taxon>
        <taxon>Mucoromycota</taxon>
        <taxon>Glomeromycotina</taxon>
        <taxon>Glomeromycetes</taxon>
        <taxon>Glomerales</taxon>
        <taxon>Glomeraceae</taxon>
        <taxon>Rhizophagus</taxon>
    </lineage>
</organism>